<sequence>MKTKKQRRWFGHILTIPKFVRKEYLSNKKKHAMCIMIEIYKDKKYGAIAEVYERNNFFDRIRETTTEKQRKAFSKALNKIGKSDKPLDTSKWVKPDEESIRNALVESLFALEILKEDSPNYPVYSGKAHVLYAWLHDHSPKNPQSLGNWMIDPYFKSIMAEFKSTEHKKFWRNFNKEFKEDLKVKKRTKAYWKKRQKEYRMWKKNCLKEMIIKDPKPNRFKNVFKELKKKKRK</sequence>
<protein>
    <submittedName>
        <fullName evidence="1">Uncharacterized protein</fullName>
    </submittedName>
</protein>
<dbReference type="EMBL" id="LAZR01000780">
    <property type="protein sequence ID" value="KKN57990.1"/>
    <property type="molecule type" value="Genomic_DNA"/>
</dbReference>
<gene>
    <name evidence="1" type="ORF">LCGC14_0556480</name>
</gene>
<dbReference type="AlphaFoldDB" id="A0A0F9RN65"/>
<organism evidence="1">
    <name type="scientific">marine sediment metagenome</name>
    <dbReference type="NCBI Taxonomy" id="412755"/>
    <lineage>
        <taxon>unclassified sequences</taxon>
        <taxon>metagenomes</taxon>
        <taxon>ecological metagenomes</taxon>
    </lineage>
</organism>
<accession>A0A0F9RN65</accession>
<name>A0A0F9RN65_9ZZZZ</name>
<evidence type="ECO:0000313" key="1">
    <source>
        <dbReference type="EMBL" id="KKN57990.1"/>
    </source>
</evidence>
<proteinExistence type="predicted"/>
<reference evidence="1" key="1">
    <citation type="journal article" date="2015" name="Nature">
        <title>Complex archaea that bridge the gap between prokaryotes and eukaryotes.</title>
        <authorList>
            <person name="Spang A."/>
            <person name="Saw J.H."/>
            <person name="Jorgensen S.L."/>
            <person name="Zaremba-Niedzwiedzka K."/>
            <person name="Martijn J."/>
            <person name="Lind A.E."/>
            <person name="van Eijk R."/>
            <person name="Schleper C."/>
            <person name="Guy L."/>
            <person name="Ettema T.J."/>
        </authorList>
    </citation>
    <scope>NUCLEOTIDE SEQUENCE</scope>
</reference>
<comment type="caution">
    <text evidence="1">The sequence shown here is derived from an EMBL/GenBank/DDBJ whole genome shotgun (WGS) entry which is preliminary data.</text>
</comment>